<keyword evidence="1" id="KW-1133">Transmembrane helix</keyword>
<keyword evidence="5" id="KW-1185">Reference proteome</keyword>
<feature type="transmembrane region" description="Helical" evidence="1">
    <location>
        <begin position="117"/>
        <end position="139"/>
    </location>
</feature>
<dbReference type="Proteomes" id="UP000028712">
    <property type="component" value="Unassembled WGS sequence"/>
</dbReference>
<protein>
    <submittedName>
        <fullName evidence="2">Uncharacterized protein</fullName>
    </submittedName>
</protein>
<dbReference type="STRING" id="991.IW20_08300"/>
<evidence type="ECO:0000256" key="1">
    <source>
        <dbReference type="SAM" id="Phobius"/>
    </source>
</evidence>
<feature type="transmembrane region" description="Helical" evidence="1">
    <location>
        <begin position="7"/>
        <end position="27"/>
    </location>
</feature>
<dbReference type="EMBL" id="JPRM01000010">
    <property type="protein sequence ID" value="KFF17333.1"/>
    <property type="molecule type" value="Genomic_DNA"/>
</dbReference>
<evidence type="ECO:0000313" key="5">
    <source>
        <dbReference type="Proteomes" id="UP000198424"/>
    </source>
</evidence>
<dbReference type="EMBL" id="MUGY01000008">
    <property type="protein sequence ID" value="OXA95167.1"/>
    <property type="molecule type" value="Genomic_DNA"/>
</dbReference>
<dbReference type="OrthoDB" id="1365740at2"/>
<sequence>MLKNFIAILIANVLGLFIFVVAGLTTFNNLKHLFKDETISGKVTAVNVLNTYSKNGGGTLNAFEFKMNTAKNESFLTSYERLNYNINIGDFVTLKKLYVGNTNSKVLSINGQTINNFYSLFDLAMLVAFIVIIIIYYIYYKMYNRKKYVNKNNQYTEILKRKNHPILKS</sequence>
<keyword evidence="1" id="KW-0812">Transmembrane</keyword>
<reference evidence="3 5" key="2">
    <citation type="submission" date="2016-11" db="EMBL/GenBank/DDBJ databases">
        <title>Whole genomes of Flavobacteriaceae.</title>
        <authorList>
            <person name="Stine C."/>
            <person name="Li C."/>
            <person name="Tadesse D."/>
        </authorList>
    </citation>
    <scope>NUCLEOTIDE SEQUENCE [LARGE SCALE GENOMIC DNA]</scope>
    <source>
        <strain evidence="3 5">ATCC 29551</strain>
    </source>
</reference>
<evidence type="ECO:0000313" key="2">
    <source>
        <dbReference type="EMBL" id="KFF17333.1"/>
    </source>
</evidence>
<proteinExistence type="predicted"/>
<evidence type="ECO:0000313" key="4">
    <source>
        <dbReference type="Proteomes" id="UP000028712"/>
    </source>
</evidence>
<keyword evidence="1" id="KW-0472">Membrane</keyword>
<dbReference type="RefSeq" id="WP_035620727.1">
    <property type="nucleotide sequence ID" value="NZ_JBEWQG010000003.1"/>
</dbReference>
<organism evidence="2 4">
    <name type="scientific">Flavobacterium hydatis</name>
    <name type="common">Cytophaga aquatilis</name>
    <dbReference type="NCBI Taxonomy" id="991"/>
    <lineage>
        <taxon>Bacteria</taxon>
        <taxon>Pseudomonadati</taxon>
        <taxon>Bacteroidota</taxon>
        <taxon>Flavobacteriia</taxon>
        <taxon>Flavobacteriales</taxon>
        <taxon>Flavobacteriaceae</taxon>
        <taxon>Flavobacterium</taxon>
    </lineage>
</organism>
<name>A0A086AKW9_FLAHY</name>
<reference evidence="2 4" key="1">
    <citation type="submission" date="2014-07" db="EMBL/GenBank/DDBJ databases">
        <title>Genome of Flavobacterium hydatis DSM 2063.</title>
        <authorList>
            <person name="Pipes S.E."/>
            <person name="Stropko S.J."/>
            <person name="Newman J.D."/>
        </authorList>
    </citation>
    <scope>NUCLEOTIDE SEQUENCE [LARGE SCALE GENOMIC DNA]</scope>
    <source>
        <strain evidence="2 4">DSM 2063</strain>
    </source>
</reference>
<dbReference type="AlphaFoldDB" id="A0A086AKW9"/>
<evidence type="ECO:0000313" key="3">
    <source>
        <dbReference type="EMBL" id="OXA95167.1"/>
    </source>
</evidence>
<dbReference type="Proteomes" id="UP000198424">
    <property type="component" value="Unassembled WGS sequence"/>
</dbReference>
<comment type="caution">
    <text evidence="2">The sequence shown here is derived from an EMBL/GenBank/DDBJ whole genome shotgun (WGS) entry which is preliminary data.</text>
</comment>
<accession>A0A086AKW9</accession>
<gene>
    <name evidence="3" type="ORF">B0A62_09715</name>
    <name evidence="2" type="ORF">IW20_08300</name>
</gene>